<dbReference type="Gene3D" id="3.40.50.300">
    <property type="entry name" value="P-loop containing nucleotide triphosphate hydrolases"/>
    <property type="match status" value="1"/>
</dbReference>
<dbReference type="SUPFAM" id="SSF52540">
    <property type="entry name" value="P-loop containing nucleoside triphosphate hydrolases"/>
    <property type="match status" value="1"/>
</dbReference>
<dbReference type="InterPro" id="IPR011704">
    <property type="entry name" value="ATPase_dyneun-rel_AAA"/>
</dbReference>
<evidence type="ECO:0000313" key="2">
    <source>
        <dbReference type="EMBL" id="WQN37744.1"/>
    </source>
</evidence>
<gene>
    <name evidence="2" type="ORF">U5G49_002883</name>
</gene>
<keyword evidence="3" id="KW-1185">Reference proteome</keyword>
<dbReference type="Pfam" id="PF07728">
    <property type="entry name" value="AAA_5"/>
    <property type="match status" value="1"/>
</dbReference>
<sequence length="376" mass="40892">MKGLELDAHLLDNRLETTSFVARAAGGRKRPYTADESLETAASLAVLLGQPLLLSGLPGVGKTGAAYYLASKVLGEDQEPIRLTVTTQTSGRDLLYKFDTLGRFHFSQKPLRQFLRFEALGRAIVTACGANALVLDSAKDEPITNPDRIAEIVGNERGFDGPLRLRDLLSRADELSEIPAATVVLIDEIDKAPRDTPNDLLESFEAMRFNIDELGLKIGAVDDAADPRLRKRARPIVVATTNAENNLPDAFLRRCVFHEIAMPDEETVRSIVFQHLMTIDEMDKTLAERTSEVAVSLGRRVAERVKGSSRVPGTAEYIALARAVHASPLTLNAIQKALIEGVPVNRDVAKAILGVMVKTADDLLNALKALPVSALK</sequence>
<dbReference type="InterPro" id="IPR027417">
    <property type="entry name" value="P-loop_NTPase"/>
</dbReference>
<dbReference type="SMART" id="SM00382">
    <property type="entry name" value="AAA"/>
    <property type="match status" value="1"/>
</dbReference>
<dbReference type="Proteomes" id="UP001322785">
    <property type="component" value="Chromosome"/>
</dbReference>
<protein>
    <submittedName>
        <fullName evidence="2">MoxR family ATPase</fullName>
    </submittedName>
</protein>
<organism evidence="2 3">
    <name type="scientific">Rhizobium indigoferae</name>
    <dbReference type="NCBI Taxonomy" id="158891"/>
    <lineage>
        <taxon>Bacteria</taxon>
        <taxon>Pseudomonadati</taxon>
        <taxon>Pseudomonadota</taxon>
        <taxon>Alphaproteobacteria</taxon>
        <taxon>Hyphomicrobiales</taxon>
        <taxon>Rhizobiaceae</taxon>
        <taxon>Rhizobium/Agrobacterium group</taxon>
        <taxon>Rhizobium</taxon>
    </lineage>
</organism>
<dbReference type="RefSeq" id="WP_193445523.1">
    <property type="nucleotide sequence ID" value="NZ_BSOQ01000025.1"/>
</dbReference>
<evidence type="ECO:0000313" key="3">
    <source>
        <dbReference type="Proteomes" id="UP001322785"/>
    </source>
</evidence>
<reference evidence="2 3" key="1">
    <citation type="submission" date="2023-12" db="EMBL/GenBank/DDBJ databases">
        <authorList>
            <person name="Menendez E."/>
            <person name="Kaur S."/>
            <person name="Flores-Felix J.D."/>
            <person name="diCenzo G.C."/>
            <person name="Peix A."/>
            <person name="Velazquez E."/>
        </authorList>
    </citation>
    <scope>NUCLEOTIDE SEQUENCE [LARGE SCALE GENOMIC DNA]</scope>
    <source>
        <strain evidence="2 3">CIP 108029</strain>
    </source>
</reference>
<name>A0ABZ0ZH38_9HYPH</name>
<dbReference type="InterPro" id="IPR003593">
    <property type="entry name" value="AAA+_ATPase"/>
</dbReference>
<proteinExistence type="predicted"/>
<feature type="domain" description="AAA+ ATPase" evidence="1">
    <location>
        <begin position="48"/>
        <end position="266"/>
    </location>
</feature>
<evidence type="ECO:0000259" key="1">
    <source>
        <dbReference type="SMART" id="SM00382"/>
    </source>
</evidence>
<accession>A0ABZ0ZH38</accession>
<dbReference type="EMBL" id="CP140635">
    <property type="protein sequence ID" value="WQN37744.1"/>
    <property type="molecule type" value="Genomic_DNA"/>
</dbReference>